<comment type="caution">
    <text evidence="7">The sequence shown here is derived from an EMBL/GenBank/DDBJ whole genome shotgun (WGS) entry which is preliminary data.</text>
</comment>
<name>A0ABU1T8N1_9SPHI</name>
<accession>A0ABU1T8N1</accession>
<feature type="transmembrane region" description="Helical" evidence="6">
    <location>
        <begin position="179"/>
        <end position="202"/>
    </location>
</feature>
<proteinExistence type="predicted"/>
<dbReference type="Pfam" id="PF01554">
    <property type="entry name" value="MatE"/>
    <property type="match status" value="1"/>
</dbReference>
<dbReference type="InterPro" id="IPR050833">
    <property type="entry name" value="Poly_Biosynth_Transport"/>
</dbReference>
<feature type="transmembrane region" description="Helical" evidence="6">
    <location>
        <begin position="340"/>
        <end position="363"/>
    </location>
</feature>
<evidence type="ECO:0000256" key="6">
    <source>
        <dbReference type="SAM" id="Phobius"/>
    </source>
</evidence>
<protein>
    <submittedName>
        <fullName evidence="7">O-antigen/teichoic acid export membrane protein</fullName>
    </submittedName>
</protein>
<feature type="transmembrane region" description="Helical" evidence="6">
    <location>
        <begin position="147"/>
        <end position="167"/>
    </location>
</feature>
<feature type="transmembrane region" description="Helical" evidence="6">
    <location>
        <begin position="41"/>
        <end position="60"/>
    </location>
</feature>
<feature type="transmembrane region" description="Helical" evidence="6">
    <location>
        <begin position="7"/>
        <end position="29"/>
    </location>
</feature>
<evidence type="ECO:0000256" key="3">
    <source>
        <dbReference type="ARBA" id="ARBA00022692"/>
    </source>
</evidence>
<gene>
    <name evidence="7" type="ORF">J2W55_001003</name>
</gene>
<dbReference type="InterPro" id="IPR002528">
    <property type="entry name" value="MATE_fam"/>
</dbReference>
<organism evidence="7 8">
    <name type="scientific">Mucilaginibacter pocheonensis</name>
    <dbReference type="NCBI Taxonomy" id="398050"/>
    <lineage>
        <taxon>Bacteria</taxon>
        <taxon>Pseudomonadati</taxon>
        <taxon>Bacteroidota</taxon>
        <taxon>Sphingobacteriia</taxon>
        <taxon>Sphingobacteriales</taxon>
        <taxon>Sphingobacteriaceae</taxon>
        <taxon>Mucilaginibacter</taxon>
    </lineage>
</organism>
<keyword evidence="8" id="KW-1185">Reference proteome</keyword>
<feature type="transmembrane region" description="Helical" evidence="6">
    <location>
        <begin position="302"/>
        <end position="328"/>
    </location>
</feature>
<feature type="transmembrane region" description="Helical" evidence="6">
    <location>
        <begin position="261"/>
        <end position="281"/>
    </location>
</feature>
<keyword evidence="3 6" id="KW-0812">Transmembrane</keyword>
<sequence>MKVNYNVIKSIFGSTAFKLSSAAISFITVPLLLKTLGTNNYAVWVTLTALLSWLNLFDFGSGYSLKNKVTESRASNDNEHVAVLIAGTMQFYILMSILLMIIFIISTFFVNVFQSHLQLAYIIYVPIILSFPFTLGHFIIQGIKKFNLFNSILFSQNAVWLIILMIYKSKIFEVDIYKLAFFYSALYVIANFIIISISLKNLHFKLDQIFNFRHFIASKKSLLTGTKFFVLQVSSLFLYSMGNILTYSNLSLKNVAQYDTVNKVFLLGMTIFNVVISVFWTEVSHAKALKDKVKLNKIYKQLLLLALAFSIGTCLVTFFVPVLISLWTNKAIMISNIKDVYPFALLVIIQCFSYCGAVFLNAFEKLKGQIILSITASVLMIPLCRLLFSLEVGIGTVPLSAAILTLPTLVFVIYKSKVCINEISL</sequence>
<evidence type="ECO:0000256" key="5">
    <source>
        <dbReference type="ARBA" id="ARBA00023136"/>
    </source>
</evidence>
<dbReference type="PANTHER" id="PTHR30250:SF26">
    <property type="entry name" value="PSMA PROTEIN"/>
    <property type="match status" value="1"/>
</dbReference>
<comment type="subcellular location">
    <subcellularLocation>
        <location evidence="1">Cell membrane</location>
        <topology evidence="1">Multi-pass membrane protein</topology>
    </subcellularLocation>
</comment>
<dbReference type="EMBL" id="JAVDUU010000001">
    <property type="protein sequence ID" value="MDR6941175.1"/>
    <property type="molecule type" value="Genomic_DNA"/>
</dbReference>
<feature type="transmembrane region" description="Helical" evidence="6">
    <location>
        <begin position="394"/>
        <end position="414"/>
    </location>
</feature>
<feature type="transmembrane region" description="Helical" evidence="6">
    <location>
        <begin position="222"/>
        <end position="241"/>
    </location>
</feature>
<keyword evidence="2" id="KW-1003">Cell membrane</keyword>
<evidence type="ECO:0000256" key="4">
    <source>
        <dbReference type="ARBA" id="ARBA00022989"/>
    </source>
</evidence>
<reference evidence="7 8" key="1">
    <citation type="submission" date="2023-07" db="EMBL/GenBank/DDBJ databases">
        <title>Sorghum-associated microbial communities from plants grown in Nebraska, USA.</title>
        <authorList>
            <person name="Schachtman D."/>
        </authorList>
    </citation>
    <scope>NUCLEOTIDE SEQUENCE [LARGE SCALE GENOMIC DNA]</scope>
    <source>
        <strain evidence="7 8">3262</strain>
    </source>
</reference>
<evidence type="ECO:0000313" key="8">
    <source>
        <dbReference type="Proteomes" id="UP001247620"/>
    </source>
</evidence>
<feature type="transmembrane region" description="Helical" evidence="6">
    <location>
        <begin position="370"/>
        <end position="388"/>
    </location>
</feature>
<keyword evidence="5 6" id="KW-0472">Membrane</keyword>
<evidence type="ECO:0000256" key="2">
    <source>
        <dbReference type="ARBA" id="ARBA00022475"/>
    </source>
</evidence>
<feature type="transmembrane region" description="Helical" evidence="6">
    <location>
        <begin position="121"/>
        <end position="140"/>
    </location>
</feature>
<evidence type="ECO:0000256" key="1">
    <source>
        <dbReference type="ARBA" id="ARBA00004651"/>
    </source>
</evidence>
<evidence type="ECO:0000313" key="7">
    <source>
        <dbReference type="EMBL" id="MDR6941175.1"/>
    </source>
</evidence>
<dbReference type="Proteomes" id="UP001247620">
    <property type="component" value="Unassembled WGS sequence"/>
</dbReference>
<dbReference type="RefSeq" id="WP_310092616.1">
    <property type="nucleotide sequence ID" value="NZ_JAVDUU010000001.1"/>
</dbReference>
<dbReference type="PANTHER" id="PTHR30250">
    <property type="entry name" value="PST FAMILY PREDICTED COLANIC ACID TRANSPORTER"/>
    <property type="match status" value="1"/>
</dbReference>
<keyword evidence="4 6" id="KW-1133">Transmembrane helix</keyword>
<feature type="transmembrane region" description="Helical" evidence="6">
    <location>
        <begin position="81"/>
        <end position="109"/>
    </location>
</feature>